<dbReference type="AlphaFoldDB" id="A0A1I0VHL0"/>
<organism evidence="2 3">
    <name type="scientific">Poseidonocella pacifica</name>
    <dbReference type="NCBI Taxonomy" id="871651"/>
    <lineage>
        <taxon>Bacteria</taxon>
        <taxon>Pseudomonadati</taxon>
        <taxon>Pseudomonadota</taxon>
        <taxon>Alphaproteobacteria</taxon>
        <taxon>Rhodobacterales</taxon>
        <taxon>Roseobacteraceae</taxon>
        <taxon>Poseidonocella</taxon>
    </lineage>
</organism>
<keyword evidence="2" id="KW-0269">Exonuclease</keyword>
<dbReference type="STRING" id="871651.SAMN05421688_0649"/>
<protein>
    <submittedName>
        <fullName evidence="2">Metal-dependent hydrolase, endonuclease/exonuclease/phosphatase family</fullName>
    </submittedName>
</protein>
<keyword evidence="2" id="KW-0540">Nuclease</keyword>
<dbReference type="Gene3D" id="3.60.10.10">
    <property type="entry name" value="Endonuclease/exonuclease/phosphatase"/>
    <property type="match status" value="1"/>
</dbReference>
<name>A0A1I0VHL0_9RHOB</name>
<dbReference type="Proteomes" id="UP000198796">
    <property type="component" value="Unassembled WGS sequence"/>
</dbReference>
<proteinExistence type="predicted"/>
<keyword evidence="3" id="KW-1185">Reference proteome</keyword>
<feature type="domain" description="Endonuclease/exonuclease/phosphatase" evidence="1">
    <location>
        <begin position="8"/>
        <end position="220"/>
    </location>
</feature>
<dbReference type="RefSeq" id="WP_092060513.1">
    <property type="nucleotide sequence ID" value="NZ_FOJU01000001.1"/>
</dbReference>
<dbReference type="GO" id="GO:0004519">
    <property type="term" value="F:endonuclease activity"/>
    <property type="evidence" value="ECO:0007669"/>
    <property type="project" value="UniProtKB-KW"/>
</dbReference>
<evidence type="ECO:0000259" key="1">
    <source>
        <dbReference type="Pfam" id="PF03372"/>
    </source>
</evidence>
<sequence>MTQPLRIVSYNVQKCVGHDMRRRPDRILDVLEHSRAEIAVLQEVDRRIAPRPSALPFDMLRAAGWRGVQFGGHHLSLGWHGNAILLRGGTTVRRQDRLGLPGLEPRGAVMAELDTRAGPLRIVGVHLGLVRRWRQLQIHEISRHLAELPSMPTVIAGDFNEWRRDTPLMAGTPFRLHTPGRSFPAARPMGPLDRFATCSLLRVSGLGVHTMRPAHIASDHRPVWIEVVAAG</sequence>
<dbReference type="EMBL" id="FOJU01000001">
    <property type="protein sequence ID" value="SFA75864.1"/>
    <property type="molecule type" value="Genomic_DNA"/>
</dbReference>
<keyword evidence="2" id="KW-0255">Endonuclease</keyword>
<evidence type="ECO:0000313" key="2">
    <source>
        <dbReference type="EMBL" id="SFA75864.1"/>
    </source>
</evidence>
<evidence type="ECO:0000313" key="3">
    <source>
        <dbReference type="Proteomes" id="UP000198796"/>
    </source>
</evidence>
<gene>
    <name evidence="2" type="ORF">SAMN05421688_0649</name>
</gene>
<dbReference type="SUPFAM" id="SSF56219">
    <property type="entry name" value="DNase I-like"/>
    <property type="match status" value="1"/>
</dbReference>
<dbReference type="Pfam" id="PF03372">
    <property type="entry name" value="Exo_endo_phos"/>
    <property type="match status" value="1"/>
</dbReference>
<dbReference type="InterPro" id="IPR036691">
    <property type="entry name" value="Endo/exonu/phosph_ase_sf"/>
</dbReference>
<dbReference type="OrthoDB" id="9813425at2"/>
<dbReference type="GO" id="GO:0004527">
    <property type="term" value="F:exonuclease activity"/>
    <property type="evidence" value="ECO:0007669"/>
    <property type="project" value="UniProtKB-KW"/>
</dbReference>
<dbReference type="InterPro" id="IPR005135">
    <property type="entry name" value="Endo/exonuclease/phosphatase"/>
</dbReference>
<reference evidence="2 3" key="1">
    <citation type="submission" date="2016-10" db="EMBL/GenBank/DDBJ databases">
        <authorList>
            <person name="de Groot N.N."/>
        </authorList>
    </citation>
    <scope>NUCLEOTIDE SEQUENCE [LARGE SCALE GENOMIC DNA]</scope>
    <source>
        <strain evidence="2 3">DSM 29316</strain>
    </source>
</reference>
<accession>A0A1I0VHL0</accession>
<keyword evidence="2" id="KW-0378">Hydrolase</keyword>